<evidence type="ECO:0000256" key="6">
    <source>
        <dbReference type="PROSITE-ProRule" id="PRU00433"/>
    </source>
</evidence>
<name>A0A934T0M9_9BURK</name>
<feature type="chain" id="PRO_5036745590" evidence="7">
    <location>
        <begin position="22"/>
        <end position="134"/>
    </location>
</feature>
<keyword evidence="2 6" id="KW-0349">Heme</keyword>
<keyword evidence="7" id="KW-0732">Signal</keyword>
<dbReference type="Pfam" id="PF00034">
    <property type="entry name" value="Cytochrom_C"/>
    <property type="match status" value="1"/>
</dbReference>
<dbReference type="GO" id="GO:0046872">
    <property type="term" value="F:metal ion binding"/>
    <property type="evidence" value="ECO:0007669"/>
    <property type="project" value="UniProtKB-KW"/>
</dbReference>
<comment type="caution">
    <text evidence="9">The sequence shown here is derived from an EMBL/GenBank/DDBJ whole genome shotgun (WGS) entry which is preliminary data.</text>
</comment>
<dbReference type="RefSeq" id="WP_200594210.1">
    <property type="nucleotide sequence ID" value="NZ_JAEPBG010000008.1"/>
</dbReference>
<sequence>MNIANRLLLAALCLLPTLVCAAPAGDAEAGRRAFQACASCHAVGPRAHSGFGPQLNGLIGRRAGSLKDYRYSEAMTRSGIVWDERTLAAFIKGPSDVVPGTRMRFWGIGDERRIADLIAYLRGFSLEGGAVERK</sequence>
<dbReference type="InterPro" id="IPR009056">
    <property type="entry name" value="Cyt_c-like_dom"/>
</dbReference>
<dbReference type="PROSITE" id="PS51007">
    <property type="entry name" value="CYTC"/>
    <property type="match status" value="1"/>
</dbReference>
<keyword evidence="4" id="KW-0249">Electron transport</keyword>
<dbReference type="SUPFAM" id="SSF46626">
    <property type="entry name" value="Cytochrome c"/>
    <property type="match status" value="1"/>
</dbReference>
<evidence type="ECO:0000259" key="8">
    <source>
        <dbReference type="PROSITE" id="PS51007"/>
    </source>
</evidence>
<feature type="domain" description="Cytochrome c" evidence="8">
    <location>
        <begin position="25"/>
        <end position="125"/>
    </location>
</feature>
<dbReference type="InterPro" id="IPR002327">
    <property type="entry name" value="Cyt_c_1A/1B"/>
</dbReference>
<keyword evidence="5 6" id="KW-0408">Iron</keyword>
<keyword evidence="10" id="KW-1185">Reference proteome</keyword>
<dbReference type="AlphaFoldDB" id="A0A934T0M9"/>
<dbReference type="InterPro" id="IPR036909">
    <property type="entry name" value="Cyt_c-like_dom_sf"/>
</dbReference>
<reference evidence="9" key="1">
    <citation type="submission" date="2021-01" db="EMBL/GenBank/DDBJ databases">
        <title>Genome sequence of strain Noviherbaspirillum sp. DKR-6.</title>
        <authorList>
            <person name="Chaudhary D.K."/>
        </authorList>
    </citation>
    <scope>NUCLEOTIDE SEQUENCE</scope>
    <source>
        <strain evidence="9">DKR-6</strain>
    </source>
</reference>
<keyword evidence="3 6" id="KW-0479">Metal-binding</keyword>
<dbReference type="Gene3D" id="1.10.760.10">
    <property type="entry name" value="Cytochrome c-like domain"/>
    <property type="match status" value="1"/>
</dbReference>
<evidence type="ECO:0000256" key="4">
    <source>
        <dbReference type="ARBA" id="ARBA00022982"/>
    </source>
</evidence>
<gene>
    <name evidence="9" type="ORF">JJB74_18435</name>
</gene>
<protein>
    <submittedName>
        <fullName evidence="9">Cytochrome c family protein</fullName>
    </submittedName>
</protein>
<dbReference type="GO" id="GO:0020037">
    <property type="term" value="F:heme binding"/>
    <property type="evidence" value="ECO:0007669"/>
    <property type="project" value="InterPro"/>
</dbReference>
<organism evidence="9 10">
    <name type="scientific">Noviherbaspirillum pedocola</name>
    <dbReference type="NCBI Taxonomy" id="2801341"/>
    <lineage>
        <taxon>Bacteria</taxon>
        <taxon>Pseudomonadati</taxon>
        <taxon>Pseudomonadota</taxon>
        <taxon>Betaproteobacteria</taxon>
        <taxon>Burkholderiales</taxon>
        <taxon>Oxalobacteraceae</taxon>
        <taxon>Noviherbaspirillum</taxon>
    </lineage>
</organism>
<dbReference type="PANTHER" id="PTHR11961">
    <property type="entry name" value="CYTOCHROME C"/>
    <property type="match status" value="1"/>
</dbReference>
<dbReference type="Proteomes" id="UP000622890">
    <property type="component" value="Unassembled WGS sequence"/>
</dbReference>
<evidence type="ECO:0000256" key="3">
    <source>
        <dbReference type="ARBA" id="ARBA00022723"/>
    </source>
</evidence>
<accession>A0A934T0M9</accession>
<dbReference type="PRINTS" id="PR00604">
    <property type="entry name" value="CYTCHRMECIAB"/>
</dbReference>
<evidence type="ECO:0000313" key="9">
    <source>
        <dbReference type="EMBL" id="MBK4736607.1"/>
    </source>
</evidence>
<evidence type="ECO:0000256" key="5">
    <source>
        <dbReference type="ARBA" id="ARBA00023004"/>
    </source>
</evidence>
<evidence type="ECO:0000256" key="1">
    <source>
        <dbReference type="ARBA" id="ARBA00022448"/>
    </source>
</evidence>
<dbReference type="GO" id="GO:0009055">
    <property type="term" value="F:electron transfer activity"/>
    <property type="evidence" value="ECO:0007669"/>
    <property type="project" value="InterPro"/>
</dbReference>
<evidence type="ECO:0000256" key="2">
    <source>
        <dbReference type="ARBA" id="ARBA00022617"/>
    </source>
</evidence>
<evidence type="ECO:0000313" key="10">
    <source>
        <dbReference type="Proteomes" id="UP000622890"/>
    </source>
</evidence>
<feature type="signal peptide" evidence="7">
    <location>
        <begin position="1"/>
        <end position="21"/>
    </location>
</feature>
<dbReference type="EMBL" id="JAEPBG010000008">
    <property type="protein sequence ID" value="MBK4736607.1"/>
    <property type="molecule type" value="Genomic_DNA"/>
</dbReference>
<evidence type="ECO:0000256" key="7">
    <source>
        <dbReference type="SAM" id="SignalP"/>
    </source>
</evidence>
<keyword evidence="1" id="KW-0813">Transport</keyword>
<proteinExistence type="predicted"/>